<feature type="transmembrane region" description="Helical" evidence="9">
    <location>
        <begin position="29"/>
        <end position="48"/>
    </location>
</feature>
<keyword evidence="3" id="KW-0285">Flavoprotein</keyword>
<feature type="transmembrane region" description="Helical" evidence="9">
    <location>
        <begin position="103"/>
        <end position="121"/>
    </location>
</feature>
<dbReference type="PANTHER" id="PTHR30578">
    <property type="entry name" value="ELECTRON TRANSPORT COMPLEX PROTEIN RNFD"/>
    <property type="match status" value="1"/>
</dbReference>
<evidence type="ECO:0000313" key="11">
    <source>
        <dbReference type="Proteomes" id="UP000230859"/>
    </source>
</evidence>
<evidence type="ECO:0000256" key="6">
    <source>
        <dbReference type="ARBA" id="ARBA00022967"/>
    </source>
</evidence>
<evidence type="ECO:0000256" key="7">
    <source>
        <dbReference type="ARBA" id="ARBA00022989"/>
    </source>
</evidence>
<dbReference type="AlphaFoldDB" id="A0A2H0LMF5"/>
<keyword evidence="6" id="KW-1278">Translocase</keyword>
<keyword evidence="7 9" id="KW-1133">Transmembrane helix</keyword>
<keyword evidence="1" id="KW-0813">Transport</keyword>
<name>A0A2H0LMF5_9BACT</name>
<comment type="caution">
    <text evidence="10">The sequence shown here is derived from an EMBL/GenBank/DDBJ whole genome shotgun (WGS) entry which is preliminary data.</text>
</comment>
<dbReference type="PANTHER" id="PTHR30578:SF0">
    <property type="entry name" value="ION-TRANSLOCATING OXIDOREDUCTASE COMPLEX SUBUNIT D"/>
    <property type="match status" value="1"/>
</dbReference>
<dbReference type="EMBL" id="PCVY01000065">
    <property type="protein sequence ID" value="PIQ85541.1"/>
    <property type="molecule type" value="Genomic_DNA"/>
</dbReference>
<evidence type="ECO:0000256" key="2">
    <source>
        <dbReference type="ARBA" id="ARBA00022553"/>
    </source>
</evidence>
<evidence type="ECO:0008006" key="12">
    <source>
        <dbReference type="Google" id="ProtNLM"/>
    </source>
</evidence>
<sequence>MPLSPKERLKKTFPKTTSPHWHSRFSSSYWAWQITLGLLPLILLNVIIDFQDTLRLLIFAVLSGLMCDYLFAFFHREEITIDDGSSFLLCLLFILVIPRYTPWWAVMLGVFFVIAAGKACFGGWGQYIFHPSLAGLIFLATCFAGEITPYLRAYEYGTQQAVIPFYAWFFQVDAPTLGNMSPIAVLIGGMVLAWHRRIDPRTPATFLAALLILALLIGIRIDRLFLSHPIALFAFFILPDSSTSPITSRGRIWAGIACALFFLFFKSWLTGIEALAYSVLIINGLTPLLDRYARFVRS</sequence>
<evidence type="ECO:0000256" key="5">
    <source>
        <dbReference type="ARBA" id="ARBA00022692"/>
    </source>
</evidence>
<evidence type="ECO:0000313" key="10">
    <source>
        <dbReference type="EMBL" id="PIQ85541.1"/>
    </source>
</evidence>
<evidence type="ECO:0000256" key="4">
    <source>
        <dbReference type="ARBA" id="ARBA00022643"/>
    </source>
</evidence>
<evidence type="ECO:0000256" key="1">
    <source>
        <dbReference type="ARBA" id="ARBA00022448"/>
    </source>
</evidence>
<feature type="transmembrane region" description="Helical" evidence="9">
    <location>
        <begin position="202"/>
        <end position="219"/>
    </location>
</feature>
<feature type="transmembrane region" description="Helical" evidence="9">
    <location>
        <begin position="275"/>
        <end position="293"/>
    </location>
</feature>
<reference evidence="10 11" key="1">
    <citation type="submission" date="2017-09" db="EMBL/GenBank/DDBJ databases">
        <title>Depth-based differentiation of microbial function through sediment-hosted aquifers and enrichment of novel symbionts in the deep terrestrial subsurface.</title>
        <authorList>
            <person name="Probst A.J."/>
            <person name="Ladd B."/>
            <person name="Jarett J.K."/>
            <person name="Geller-Mcgrath D.E."/>
            <person name="Sieber C.M."/>
            <person name="Emerson J.B."/>
            <person name="Anantharaman K."/>
            <person name="Thomas B.C."/>
            <person name="Malmstrom R."/>
            <person name="Stieglmeier M."/>
            <person name="Klingl A."/>
            <person name="Woyke T."/>
            <person name="Ryan C.M."/>
            <person name="Banfield J.F."/>
        </authorList>
    </citation>
    <scope>NUCLEOTIDE SEQUENCE [LARGE SCALE GENOMIC DNA]</scope>
    <source>
        <strain evidence="10">CG11_big_fil_rev_8_21_14_0_20_45_26</strain>
    </source>
</reference>
<keyword evidence="4" id="KW-0288">FMN</keyword>
<dbReference type="GO" id="GO:0005886">
    <property type="term" value="C:plasma membrane"/>
    <property type="evidence" value="ECO:0007669"/>
    <property type="project" value="TreeGrafter"/>
</dbReference>
<organism evidence="10 11">
    <name type="scientific">Candidatus Abzuiibacterium crystallinum</name>
    <dbReference type="NCBI Taxonomy" id="1974748"/>
    <lineage>
        <taxon>Bacteria</taxon>
        <taxon>Pseudomonadati</taxon>
        <taxon>Candidatus Omnitrophota</taxon>
        <taxon>Candidatus Abzuiibacterium</taxon>
    </lineage>
</organism>
<dbReference type="Pfam" id="PF03116">
    <property type="entry name" value="NQR2_RnfD_RnfE"/>
    <property type="match status" value="1"/>
</dbReference>
<keyword evidence="2" id="KW-0597">Phosphoprotein</keyword>
<accession>A0A2H0LMF5</accession>
<evidence type="ECO:0000256" key="9">
    <source>
        <dbReference type="SAM" id="Phobius"/>
    </source>
</evidence>
<proteinExistence type="predicted"/>
<keyword evidence="8 9" id="KW-0472">Membrane</keyword>
<evidence type="ECO:0000256" key="8">
    <source>
        <dbReference type="ARBA" id="ARBA00023136"/>
    </source>
</evidence>
<keyword evidence="5 9" id="KW-0812">Transmembrane</keyword>
<dbReference type="Proteomes" id="UP000230859">
    <property type="component" value="Unassembled WGS sequence"/>
</dbReference>
<dbReference type="InterPro" id="IPR004338">
    <property type="entry name" value="NqrB/RnfD"/>
</dbReference>
<feature type="transmembrane region" description="Helical" evidence="9">
    <location>
        <begin position="133"/>
        <end position="154"/>
    </location>
</feature>
<dbReference type="GO" id="GO:0055085">
    <property type="term" value="P:transmembrane transport"/>
    <property type="evidence" value="ECO:0007669"/>
    <property type="project" value="InterPro"/>
</dbReference>
<evidence type="ECO:0000256" key="3">
    <source>
        <dbReference type="ARBA" id="ARBA00022630"/>
    </source>
</evidence>
<feature type="transmembrane region" description="Helical" evidence="9">
    <location>
        <begin position="174"/>
        <end position="195"/>
    </location>
</feature>
<protein>
    <recommendedName>
        <fullName evidence="12">Electron transporter RnfD</fullName>
    </recommendedName>
</protein>
<gene>
    <name evidence="10" type="ORF">COV74_08605</name>
</gene>
<feature type="transmembrane region" description="Helical" evidence="9">
    <location>
        <begin position="54"/>
        <end position="72"/>
    </location>
</feature>